<accession>A0A364Y7K6</accession>
<keyword evidence="1" id="KW-1133">Transmembrane helix</keyword>
<feature type="transmembrane region" description="Helical" evidence="1">
    <location>
        <begin position="119"/>
        <end position="140"/>
    </location>
</feature>
<evidence type="ECO:0000256" key="1">
    <source>
        <dbReference type="SAM" id="Phobius"/>
    </source>
</evidence>
<comment type="caution">
    <text evidence="3">The sequence shown here is derived from an EMBL/GenBank/DDBJ whole genome shotgun (WGS) entry which is preliminary data.</text>
</comment>
<keyword evidence="2" id="KW-0732">Signal</keyword>
<feature type="signal peptide" evidence="2">
    <location>
        <begin position="1"/>
        <end position="19"/>
    </location>
</feature>
<dbReference type="OrthoDB" id="981011at2"/>
<keyword evidence="4" id="KW-1185">Reference proteome</keyword>
<name>A0A364Y7K6_9BACT</name>
<feature type="chain" id="PRO_5016792807" evidence="2">
    <location>
        <begin position="20"/>
        <end position="174"/>
    </location>
</feature>
<dbReference type="AlphaFoldDB" id="A0A364Y7K6"/>
<reference evidence="3 4" key="1">
    <citation type="submission" date="2018-06" db="EMBL/GenBank/DDBJ databases">
        <title>Chryseolinea flavus sp. nov., a member of the phylum Bacteroidetes isolated from soil.</title>
        <authorList>
            <person name="Li Y."/>
            <person name="Wang J."/>
        </authorList>
    </citation>
    <scope>NUCLEOTIDE SEQUENCE [LARGE SCALE GENOMIC DNA]</scope>
    <source>
        <strain evidence="3 4">SDU1-6</strain>
    </source>
</reference>
<evidence type="ECO:0000313" key="3">
    <source>
        <dbReference type="EMBL" id="RAW01804.1"/>
    </source>
</evidence>
<feature type="transmembrane region" description="Helical" evidence="1">
    <location>
        <begin position="76"/>
        <end position="95"/>
    </location>
</feature>
<keyword evidence="1" id="KW-0472">Membrane</keyword>
<organism evidence="3 4">
    <name type="scientific">Pseudochryseolinea flava</name>
    <dbReference type="NCBI Taxonomy" id="2059302"/>
    <lineage>
        <taxon>Bacteria</taxon>
        <taxon>Pseudomonadati</taxon>
        <taxon>Bacteroidota</taxon>
        <taxon>Cytophagia</taxon>
        <taxon>Cytophagales</taxon>
        <taxon>Fulvivirgaceae</taxon>
        <taxon>Pseudochryseolinea</taxon>
    </lineage>
</organism>
<proteinExistence type="predicted"/>
<gene>
    <name evidence="3" type="ORF">DQQ10_09165</name>
</gene>
<dbReference type="Proteomes" id="UP000251889">
    <property type="component" value="Unassembled WGS sequence"/>
</dbReference>
<keyword evidence="1" id="KW-0812">Transmembrane</keyword>
<dbReference type="EMBL" id="QMFY01000003">
    <property type="protein sequence ID" value="RAW01804.1"/>
    <property type="molecule type" value="Genomic_DNA"/>
</dbReference>
<evidence type="ECO:0000313" key="4">
    <source>
        <dbReference type="Proteomes" id="UP000251889"/>
    </source>
</evidence>
<sequence length="174" mass="18867">MKRTVIALACVCFASIASAQVSDFAPSSPSTTLPQTEITYPVITEDAVIVSPVINQTTQTRVPLAPGLRMKKAGQTMTIIGGILFVGGIVMVAQADDDYYTSTTTTQYGTTTENGDPKFALGVVMITHGVGLTIPGIILWTRGNKKFNRWTEEQRQQNLSMGLNRSGVGMRYRF</sequence>
<evidence type="ECO:0000256" key="2">
    <source>
        <dbReference type="SAM" id="SignalP"/>
    </source>
</evidence>
<protein>
    <submittedName>
        <fullName evidence="3">Uncharacterized protein</fullName>
    </submittedName>
</protein>
<dbReference type="RefSeq" id="WP_112746544.1">
    <property type="nucleotide sequence ID" value="NZ_QMFY01000003.1"/>
</dbReference>